<dbReference type="AlphaFoldDB" id="A0A699XG57"/>
<accession>A0A699XG57</accession>
<protein>
    <submittedName>
        <fullName evidence="1">Uncharacterized protein</fullName>
    </submittedName>
</protein>
<gene>
    <name evidence="1" type="ORF">Tci_927790</name>
</gene>
<sequence length="42" mass="4959">MYLLVWSPVPWKLVDPKPPVFEAGEQPRYEQEQQRINAFVDG</sequence>
<organism evidence="1">
    <name type="scientific">Tanacetum cinerariifolium</name>
    <name type="common">Dalmatian daisy</name>
    <name type="synonym">Chrysanthemum cinerariifolium</name>
    <dbReference type="NCBI Taxonomy" id="118510"/>
    <lineage>
        <taxon>Eukaryota</taxon>
        <taxon>Viridiplantae</taxon>
        <taxon>Streptophyta</taxon>
        <taxon>Embryophyta</taxon>
        <taxon>Tracheophyta</taxon>
        <taxon>Spermatophyta</taxon>
        <taxon>Magnoliopsida</taxon>
        <taxon>eudicotyledons</taxon>
        <taxon>Gunneridae</taxon>
        <taxon>Pentapetalae</taxon>
        <taxon>asterids</taxon>
        <taxon>campanulids</taxon>
        <taxon>Asterales</taxon>
        <taxon>Asteraceae</taxon>
        <taxon>Asteroideae</taxon>
        <taxon>Anthemideae</taxon>
        <taxon>Anthemidinae</taxon>
        <taxon>Tanacetum</taxon>
    </lineage>
</organism>
<dbReference type="EMBL" id="BKCJ011822230">
    <property type="protein sequence ID" value="GFD55821.1"/>
    <property type="molecule type" value="Genomic_DNA"/>
</dbReference>
<proteinExistence type="predicted"/>
<evidence type="ECO:0000313" key="1">
    <source>
        <dbReference type="EMBL" id="GFD55821.1"/>
    </source>
</evidence>
<comment type="caution">
    <text evidence="1">The sequence shown here is derived from an EMBL/GenBank/DDBJ whole genome shotgun (WGS) entry which is preliminary data.</text>
</comment>
<feature type="non-terminal residue" evidence="1">
    <location>
        <position position="42"/>
    </location>
</feature>
<reference evidence="1" key="1">
    <citation type="journal article" date="2019" name="Sci. Rep.">
        <title>Draft genome of Tanacetum cinerariifolium, the natural source of mosquito coil.</title>
        <authorList>
            <person name="Yamashiro T."/>
            <person name="Shiraishi A."/>
            <person name="Satake H."/>
            <person name="Nakayama K."/>
        </authorList>
    </citation>
    <scope>NUCLEOTIDE SEQUENCE</scope>
</reference>
<name>A0A699XG57_TANCI</name>